<dbReference type="InterPro" id="IPR013324">
    <property type="entry name" value="RNA_pol_sigma_r3/r4-like"/>
</dbReference>
<dbReference type="Pfam" id="PF20239">
    <property type="entry name" value="DUF6596"/>
    <property type="match status" value="1"/>
</dbReference>
<evidence type="ECO:0000259" key="3">
    <source>
        <dbReference type="Pfam" id="PF20239"/>
    </source>
</evidence>
<dbReference type="PANTHER" id="PTHR47756:SF2">
    <property type="entry name" value="BLL6612 PROTEIN"/>
    <property type="match status" value="1"/>
</dbReference>
<dbReference type="SUPFAM" id="SSF88659">
    <property type="entry name" value="Sigma3 and sigma4 domains of RNA polymerase sigma factors"/>
    <property type="match status" value="1"/>
</dbReference>
<dbReference type="Pfam" id="PF04542">
    <property type="entry name" value="Sigma70_r2"/>
    <property type="match status" value="1"/>
</dbReference>
<evidence type="ECO:0000313" key="4">
    <source>
        <dbReference type="EMBL" id="AMY07982.1"/>
    </source>
</evidence>
<dbReference type="InterPro" id="IPR013325">
    <property type="entry name" value="RNA_pol_sigma_r2"/>
</dbReference>
<dbReference type="EMBL" id="CP015136">
    <property type="protein sequence ID" value="AMY07982.1"/>
    <property type="molecule type" value="Genomic_DNA"/>
</dbReference>
<dbReference type="InterPro" id="IPR013249">
    <property type="entry name" value="RNA_pol_sigma70_r4_t2"/>
</dbReference>
<feature type="domain" description="RNA polymerase sigma-70 region 2" evidence="1">
    <location>
        <begin position="13"/>
        <end position="77"/>
    </location>
</feature>
<dbReference type="AlphaFoldDB" id="A0A143PHC0"/>
<dbReference type="InterPro" id="IPR046531">
    <property type="entry name" value="DUF6596"/>
</dbReference>
<dbReference type="Gene3D" id="1.25.40.10">
    <property type="entry name" value="Tetratricopeptide repeat domain"/>
    <property type="match status" value="1"/>
</dbReference>
<feature type="domain" description="DUF6596" evidence="3">
    <location>
        <begin position="185"/>
        <end position="285"/>
    </location>
</feature>
<sequence length="428" mass="46980">MIPRLDDNAQDLLRDLAPTVLGALLRRYRDFGGCEDAVQEALLAAAMQWPKQGMPENPRGWLMTVATRRLTDQIRADTARRLREHMVVSLIPADEQIALAADAAGVNERDETLDLYFMCSHPALSPASQIALTLRVMGGLTTGEIARAFMVPEATMAQRLTRAKLTIKAAGRTFPELTAGDRKARLPIVLKVLYLTFNEGYTATGGAALYRVDLSNEAIRVARLLLRLLPDQPEVGGLLALMLLTDARRPARTGPNGELIPLGEQVRSHWNQERISEGTWILERALAQGAVGPYQVQAAIAALHDEAPSTEATDWPQILALYELLRFQDNPMVSLSRAIALAMVNGPEAGLAALDELALDPRISNHHRLTAARAHLLERAGHHAEAIEEYRRAAQRTTNTPERDYLLLHAARLSDSLRLSSCTTSSGI</sequence>
<accession>A0A143PHC0</accession>
<name>A0A143PHC0_LUTPR</name>
<dbReference type="PATRIC" id="fig|1813736.3.peg.1215"/>
<dbReference type="GO" id="GO:0006352">
    <property type="term" value="P:DNA-templated transcription initiation"/>
    <property type="evidence" value="ECO:0007669"/>
    <property type="project" value="InterPro"/>
</dbReference>
<dbReference type="GO" id="GO:0016987">
    <property type="term" value="F:sigma factor activity"/>
    <property type="evidence" value="ECO:0007669"/>
    <property type="project" value="InterPro"/>
</dbReference>
<evidence type="ECO:0000313" key="5">
    <source>
        <dbReference type="Proteomes" id="UP000076079"/>
    </source>
</evidence>
<dbReference type="InterPro" id="IPR036388">
    <property type="entry name" value="WH-like_DNA-bd_sf"/>
</dbReference>
<dbReference type="RefSeq" id="WP_110169864.1">
    <property type="nucleotide sequence ID" value="NZ_CP015136.1"/>
</dbReference>
<dbReference type="Proteomes" id="UP000076079">
    <property type="component" value="Chromosome"/>
</dbReference>
<dbReference type="Gene3D" id="1.10.1740.10">
    <property type="match status" value="1"/>
</dbReference>
<dbReference type="InterPro" id="IPR007627">
    <property type="entry name" value="RNA_pol_sigma70_r2"/>
</dbReference>
<reference evidence="5" key="2">
    <citation type="submission" date="2016-04" db="EMBL/GenBank/DDBJ databases">
        <title>First Complete Genome Sequence of a Subdivision 6 Acidobacterium.</title>
        <authorList>
            <person name="Huang S."/>
            <person name="Vieira S."/>
            <person name="Bunk B."/>
            <person name="Riedel T."/>
            <person name="Sproeer C."/>
            <person name="Overmann J."/>
        </authorList>
    </citation>
    <scope>NUCLEOTIDE SEQUENCE [LARGE SCALE GENOMIC DNA]</scope>
    <source>
        <strain evidence="5">DSM 100886 HEG_-6_39</strain>
    </source>
</reference>
<proteinExistence type="predicted"/>
<reference evidence="4 5" key="1">
    <citation type="journal article" date="2016" name="Genome Announc.">
        <title>First Complete Genome Sequence of a Subdivision 6 Acidobacterium Strain.</title>
        <authorList>
            <person name="Huang S."/>
            <person name="Vieira S."/>
            <person name="Bunk B."/>
            <person name="Riedel T."/>
            <person name="Sproer C."/>
            <person name="Overmann J."/>
        </authorList>
    </citation>
    <scope>NUCLEOTIDE SEQUENCE [LARGE SCALE GENOMIC DNA]</scope>
    <source>
        <strain evidence="5">DSM 100886 HEG_-6_39</strain>
    </source>
</reference>
<dbReference type="KEGG" id="abac:LuPra_01170"/>
<evidence type="ECO:0000259" key="1">
    <source>
        <dbReference type="Pfam" id="PF04542"/>
    </source>
</evidence>
<dbReference type="GO" id="GO:0003677">
    <property type="term" value="F:DNA binding"/>
    <property type="evidence" value="ECO:0007669"/>
    <property type="project" value="InterPro"/>
</dbReference>
<gene>
    <name evidence="4" type="ORF">LuPra_01170</name>
</gene>
<organism evidence="4 5">
    <name type="scientific">Luteitalea pratensis</name>
    <dbReference type="NCBI Taxonomy" id="1855912"/>
    <lineage>
        <taxon>Bacteria</taxon>
        <taxon>Pseudomonadati</taxon>
        <taxon>Acidobacteriota</taxon>
        <taxon>Vicinamibacteria</taxon>
        <taxon>Vicinamibacterales</taxon>
        <taxon>Vicinamibacteraceae</taxon>
        <taxon>Luteitalea</taxon>
    </lineage>
</organism>
<evidence type="ECO:0000259" key="2">
    <source>
        <dbReference type="Pfam" id="PF08281"/>
    </source>
</evidence>
<protein>
    <submittedName>
        <fullName evidence="4">RNA polymerase sigma factor</fullName>
    </submittedName>
</protein>
<dbReference type="SUPFAM" id="SSF88946">
    <property type="entry name" value="Sigma2 domain of RNA polymerase sigma factors"/>
    <property type="match status" value="1"/>
</dbReference>
<dbReference type="Pfam" id="PF08281">
    <property type="entry name" value="Sigma70_r4_2"/>
    <property type="match status" value="1"/>
</dbReference>
<feature type="domain" description="RNA polymerase sigma factor 70 region 4 type 2" evidence="2">
    <location>
        <begin position="120"/>
        <end position="165"/>
    </location>
</feature>
<dbReference type="OrthoDB" id="9780299at2"/>
<dbReference type="InterPro" id="IPR011990">
    <property type="entry name" value="TPR-like_helical_dom_sf"/>
</dbReference>
<dbReference type="PANTHER" id="PTHR47756">
    <property type="entry name" value="BLL6612 PROTEIN-RELATED"/>
    <property type="match status" value="1"/>
</dbReference>
<keyword evidence="5" id="KW-1185">Reference proteome</keyword>
<dbReference type="STRING" id="1855912.LuPra_01170"/>
<dbReference type="Gene3D" id="1.10.10.10">
    <property type="entry name" value="Winged helix-like DNA-binding domain superfamily/Winged helix DNA-binding domain"/>
    <property type="match status" value="1"/>
</dbReference>